<evidence type="ECO:0000256" key="1">
    <source>
        <dbReference type="SAM" id="MobiDB-lite"/>
    </source>
</evidence>
<dbReference type="EMBL" id="LXQA010779452">
    <property type="protein sequence ID" value="MCI70622.1"/>
    <property type="molecule type" value="Genomic_DNA"/>
</dbReference>
<organism evidence="2 3">
    <name type="scientific">Trifolium medium</name>
    <dbReference type="NCBI Taxonomy" id="97028"/>
    <lineage>
        <taxon>Eukaryota</taxon>
        <taxon>Viridiplantae</taxon>
        <taxon>Streptophyta</taxon>
        <taxon>Embryophyta</taxon>
        <taxon>Tracheophyta</taxon>
        <taxon>Spermatophyta</taxon>
        <taxon>Magnoliopsida</taxon>
        <taxon>eudicotyledons</taxon>
        <taxon>Gunneridae</taxon>
        <taxon>Pentapetalae</taxon>
        <taxon>rosids</taxon>
        <taxon>fabids</taxon>
        <taxon>Fabales</taxon>
        <taxon>Fabaceae</taxon>
        <taxon>Papilionoideae</taxon>
        <taxon>50 kb inversion clade</taxon>
        <taxon>NPAAA clade</taxon>
        <taxon>Hologalegina</taxon>
        <taxon>IRL clade</taxon>
        <taxon>Trifolieae</taxon>
        <taxon>Trifolium</taxon>
    </lineage>
</organism>
<evidence type="ECO:0000313" key="2">
    <source>
        <dbReference type="EMBL" id="MCI70622.1"/>
    </source>
</evidence>
<reference evidence="2 3" key="1">
    <citation type="journal article" date="2018" name="Front. Plant Sci.">
        <title>Red Clover (Trifolium pratense) and Zigzag Clover (T. medium) - A Picture of Genomic Similarities and Differences.</title>
        <authorList>
            <person name="Dluhosova J."/>
            <person name="Istvanek J."/>
            <person name="Nedelnik J."/>
            <person name="Repkova J."/>
        </authorList>
    </citation>
    <scope>NUCLEOTIDE SEQUENCE [LARGE SCALE GENOMIC DNA]</scope>
    <source>
        <strain evidence="3">cv. 10/8</strain>
        <tissue evidence="2">Leaf</tissue>
    </source>
</reference>
<keyword evidence="3" id="KW-1185">Reference proteome</keyword>
<dbReference type="AlphaFoldDB" id="A0A392UB43"/>
<comment type="caution">
    <text evidence="2">The sequence shown here is derived from an EMBL/GenBank/DDBJ whole genome shotgun (WGS) entry which is preliminary data.</text>
</comment>
<proteinExistence type="predicted"/>
<name>A0A392UB43_9FABA</name>
<dbReference type="Proteomes" id="UP000265520">
    <property type="component" value="Unassembled WGS sequence"/>
</dbReference>
<evidence type="ECO:0000313" key="3">
    <source>
        <dbReference type="Proteomes" id="UP000265520"/>
    </source>
</evidence>
<protein>
    <submittedName>
        <fullName evidence="2">Uncharacterized protein</fullName>
    </submittedName>
</protein>
<feature type="compositionally biased region" description="Basic and acidic residues" evidence="1">
    <location>
        <begin position="1"/>
        <end position="10"/>
    </location>
</feature>
<accession>A0A392UB43</accession>
<sequence length="73" mass="7724">KKVRSSERIKSQAFSKPITGVGSSNKQPIMIGEAGGSDQTNIGVIGEGGGSDQTKLGTCVRKMKSWKDLSNKK</sequence>
<feature type="non-terminal residue" evidence="2">
    <location>
        <position position="1"/>
    </location>
</feature>
<feature type="region of interest" description="Disordered" evidence="1">
    <location>
        <begin position="1"/>
        <end position="53"/>
    </location>
</feature>